<keyword evidence="2" id="KW-1185">Reference proteome</keyword>
<dbReference type="SUPFAM" id="SSF53795">
    <property type="entry name" value="PEP carboxykinase-like"/>
    <property type="match status" value="1"/>
</dbReference>
<gene>
    <name evidence="1" type="ORF">MJG50_06015</name>
</gene>
<name>A0AAW5E0R6_9BACI</name>
<comment type="caution">
    <text evidence="1">The sequence shown here is derived from an EMBL/GenBank/DDBJ whole genome shotgun (WGS) entry which is preliminary data.</text>
</comment>
<dbReference type="EMBL" id="JAKTTI010000006">
    <property type="protein sequence ID" value="MCH1624875.1"/>
    <property type="molecule type" value="Genomic_DNA"/>
</dbReference>
<evidence type="ECO:0000313" key="1">
    <source>
        <dbReference type="EMBL" id="MCH1624875.1"/>
    </source>
</evidence>
<protein>
    <submittedName>
        <fullName evidence="1">Aldolase</fullName>
    </submittedName>
</protein>
<dbReference type="Proteomes" id="UP001431131">
    <property type="component" value="Unassembled WGS sequence"/>
</dbReference>
<dbReference type="RefSeq" id="WP_240253654.1">
    <property type="nucleotide sequence ID" value="NZ_JAKTTI010000006.1"/>
</dbReference>
<dbReference type="AlphaFoldDB" id="A0AAW5E0R6"/>
<proteinExistence type="predicted"/>
<accession>A0AAW5E0R6</accession>
<sequence>MLHTINTVMYKAFGFRILSEINLPELIVIEDNKSQRDIEIILGNLKNQWEKIANPKRNFYVKDNLVMFRVKDVAIYSIIDGERIVVSPAKEAKEDKIRLYLLGTCMGIMMMQRRILPLHGSAVIINGKAYAIVGDSGAGKSTLASALLHRGFQLISDDLIPVTLNNSGIPVVTSAYPQQKLWQESLQEFGIESKHLRPIIDRETKFAVPVISQFIDREEIPLAGIYELLKTEKESIELYPVNRFNKVDTLLYHTYRNFLLQPLGLFEWHFSMMTTMMKHTEVYQLKRPVSTFTAHDLASIILSTIVKE</sequence>
<dbReference type="InterPro" id="IPR027417">
    <property type="entry name" value="P-loop_NTPase"/>
</dbReference>
<organism evidence="1 2">
    <name type="scientific">Fredinandcohnia quinoae</name>
    <dbReference type="NCBI Taxonomy" id="2918902"/>
    <lineage>
        <taxon>Bacteria</taxon>
        <taxon>Bacillati</taxon>
        <taxon>Bacillota</taxon>
        <taxon>Bacilli</taxon>
        <taxon>Bacillales</taxon>
        <taxon>Bacillaceae</taxon>
        <taxon>Fredinandcohnia</taxon>
    </lineage>
</organism>
<dbReference type="Gene3D" id="3.40.50.300">
    <property type="entry name" value="P-loop containing nucleotide triphosphate hydrolases"/>
    <property type="match status" value="1"/>
</dbReference>
<evidence type="ECO:0000313" key="2">
    <source>
        <dbReference type="Proteomes" id="UP001431131"/>
    </source>
</evidence>
<reference evidence="1" key="1">
    <citation type="submission" date="2022-02" db="EMBL/GenBank/DDBJ databases">
        <title>Fredinandcohnia quinoae sp. nov. isolated from Chenopodium quinoa seeds.</title>
        <authorList>
            <person name="Saati-Santamaria Z."/>
            <person name="Flores-Felix J.D."/>
            <person name="Igual J.M."/>
            <person name="Velazquez E."/>
            <person name="Garcia-Fraile P."/>
            <person name="Martinez-Molina E."/>
        </authorList>
    </citation>
    <scope>NUCLEOTIDE SEQUENCE</scope>
    <source>
        <strain evidence="1">SECRCQ15</strain>
    </source>
</reference>